<keyword evidence="1" id="KW-0472">Membrane</keyword>
<protein>
    <submittedName>
        <fullName evidence="2">Uncharacterized protein</fullName>
    </submittedName>
</protein>
<reference evidence="3" key="1">
    <citation type="submission" date="2016-10" db="EMBL/GenBank/DDBJ databases">
        <authorList>
            <person name="Varghese N."/>
            <person name="Submissions S."/>
        </authorList>
    </citation>
    <scope>NUCLEOTIDE SEQUENCE [LARGE SCALE GENOMIC DNA]</scope>
    <source>
        <strain evidence="3">DSM 26471</strain>
    </source>
</reference>
<evidence type="ECO:0000313" key="3">
    <source>
        <dbReference type="Proteomes" id="UP000199630"/>
    </source>
</evidence>
<dbReference type="Proteomes" id="UP000199630">
    <property type="component" value="Unassembled WGS sequence"/>
</dbReference>
<name>A0A1I3L8Y7_9RHOB</name>
<evidence type="ECO:0000313" key="2">
    <source>
        <dbReference type="EMBL" id="SFI80855.1"/>
    </source>
</evidence>
<gene>
    <name evidence="2" type="ORF">SAMN04487991_0925</name>
</gene>
<proteinExistence type="predicted"/>
<sequence length="339" mass="36111">MLRFKADRLWRAVISDVISGVVTGMISTGFGVATVMAAQAQEGATDRGEMLYVAAESFRQSAQDSLPMAVVSGVSDRARIDLAEIADLLSADEGAALFSAMVAGMRTHLYGSESAAPMAIYLDAFADVALVAQLAPQGELVEVTLVPNELWRSEAAAFTLTAPWQALELPGEIAVGLMAAETDAALAEQCDDIGAACLWSRFTDEELDQRMMVASLRWLQSEAQAGAVLDDRPEARAAWTAWQGLYRELALGQAGASGLSEADLAPIRMIAPEAWDAFAPAGFTAAEDGTGQVMLQSRVAPDLYLTLDYAQEAPELRAARLLALSAFPAHLDDLREALK</sequence>
<organism evidence="2 3">
    <name type="scientific">Celeribacter neptunius</name>
    <dbReference type="NCBI Taxonomy" id="588602"/>
    <lineage>
        <taxon>Bacteria</taxon>
        <taxon>Pseudomonadati</taxon>
        <taxon>Pseudomonadota</taxon>
        <taxon>Alphaproteobacteria</taxon>
        <taxon>Rhodobacterales</taxon>
        <taxon>Roseobacteraceae</taxon>
        <taxon>Celeribacter</taxon>
    </lineage>
</organism>
<keyword evidence="1" id="KW-0812">Transmembrane</keyword>
<dbReference type="STRING" id="588602.SAMN04487991_0925"/>
<keyword evidence="1" id="KW-1133">Transmembrane helix</keyword>
<dbReference type="RefSeq" id="WP_143093035.1">
    <property type="nucleotide sequence ID" value="NZ_FORH01000001.1"/>
</dbReference>
<dbReference type="EMBL" id="FORH01000001">
    <property type="protein sequence ID" value="SFI80855.1"/>
    <property type="molecule type" value="Genomic_DNA"/>
</dbReference>
<evidence type="ECO:0000256" key="1">
    <source>
        <dbReference type="SAM" id="Phobius"/>
    </source>
</evidence>
<dbReference type="AlphaFoldDB" id="A0A1I3L8Y7"/>
<feature type="transmembrane region" description="Helical" evidence="1">
    <location>
        <begin position="12"/>
        <end position="37"/>
    </location>
</feature>
<accession>A0A1I3L8Y7</accession>
<keyword evidence="3" id="KW-1185">Reference proteome</keyword>